<keyword evidence="1" id="KW-1185">Reference proteome</keyword>
<protein>
    <submittedName>
        <fullName evidence="2">Uncharacterized protein</fullName>
    </submittedName>
</protein>
<evidence type="ECO:0000313" key="2">
    <source>
        <dbReference type="RefSeq" id="XP_033459503.1"/>
    </source>
</evidence>
<accession>A0A6J3M6G4</accession>
<dbReference type="AlphaFoldDB" id="A0A6J3M6G4"/>
<reference evidence="2" key="3">
    <citation type="submission" date="2025-08" db="UniProtKB">
        <authorList>
            <consortium name="RefSeq"/>
        </authorList>
    </citation>
    <scope>IDENTIFICATION</scope>
    <source>
        <strain evidence="2">CBS 342.82</strain>
    </source>
</reference>
<proteinExistence type="predicted"/>
<organism evidence="2">
    <name type="scientific">Dissoconium aciculare CBS 342.82</name>
    <dbReference type="NCBI Taxonomy" id="1314786"/>
    <lineage>
        <taxon>Eukaryota</taxon>
        <taxon>Fungi</taxon>
        <taxon>Dikarya</taxon>
        <taxon>Ascomycota</taxon>
        <taxon>Pezizomycotina</taxon>
        <taxon>Dothideomycetes</taxon>
        <taxon>Dothideomycetidae</taxon>
        <taxon>Mycosphaerellales</taxon>
        <taxon>Dissoconiaceae</taxon>
        <taxon>Dissoconium</taxon>
    </lineage>
</organism>
<gene>
    <name evidence="2" type="ORF">K489DRAFT_244040</name>
</gene>
<dbReference type="Proteomes" id="UP000504637">
    <property type="component" value="Unplaced"/>
</dbReference>
<dbReference type="RefSeq" id="XP_033459503.1">
    <property type="nucleotide sequence ID" value="XM_033599898.1"/>
</dbReference>
<name>A0A6J3M6G4_9PEZI</name>
<dbReference type="GeneID" id="54357697"/>
<sequence>MRLQALFTACPTLYRTVHALGGLDLRCGDVDVGGERKYPHDRGPCGLERSRRQQIECRQGQHRYGGRTGTIAGRMGHRYLSEGLRMECLHRPLDRRKRL</sequence>
<reference evidence="2" key="2">
    <citation type="submission" date="2020-04" db="EMBL/GenBank/DDBJ databases">
        <authorList>
            <consortium name="NCBI Genome Project"/>
        </authorList>
    </citation>
    <scope>NUCLEOTIDE SEQUENCE</scope>
    <source>
        <strain evidence="2">CBS 342.82</strain>
    </source>
</reference>
<evidence type="ECO:0000313" key="1">
    <source>
        <dbReference type="Proteomes" id="UP000504637"/>
    </source>
</evidence>
<reference evidence="2" key="1">
    <citation type="submission" date="2020-01" db="EMBL/GenBank/DDBJ databases">
        <authorList>
            <consortium name="DOE Joint Genome Institute"/>
            <person name="Haridas S."/>
            <person name="Albert R."/>
            <person name="Binder M."/>
            <person name="Bloem J."/>
            <person name="Labutti K."/>
            <person name="Salamov A."/>
            <person name="Andreopoulos B."/>
            <person name="Baker S.E."/>
            <person name="Barry K."/>
            <person name="Bills G."/>
            <person name="Bluhm B.H."/>
            <person name="Cannon C."/>
            <person name="Castanera R."/>
            <person name="Culley D.E."/>
            <person name="Daum C."/>
            <person name="Ezra D."/>
            <person name="Gonzalez J.B."/>
            <person name="Henrissat B."/>
            <person name="Kuo A."/>
            <person name="Liang C."/>
            <person name="Lipzen A."/>
            <person name="Lutzoni F."/>
            <person name="Magnuson J."/>
            <person name="Mondo S."/>
            <person name="Nolan M."/>
            <person name="Ohm R."/>
            <person name="Pangilinan J."/>
            <person name="Park H.-J."/>
            <person name="Ramirez L."/>
            <person name="Alfaro M."/>
            <person name="Sun H."/>
            <person name="Tritt A."/>
            <person name="Yoshinaga Y."/>
            <person name="Zwiers L.-H."/>
            <person name="Turgeon B.G."/>
            <person name="Goodwin S.B."/>
            <person name="Spatafora J.W."/>
            <person name="Crous P.W."/>
            <person name="Grigoriev I.V."/>
        </authorList>
    </citation>
    <scope>NUCLEOTIDE SEQUENCE</scope>
    <source>
        <strain evidence="2">CBS 342.82</strain>
    </source>
</reference>